<dbReference type="InterPro" id="IPR036950">
    <property type="entry name" value="PBP_transglycosylase"/>
</dbReference>
<evidence type="ECO:0000256" key="2">
    <source>
        <dbReference type="ARBA" id="ARBA00022645"/>
    </source>
</evidence>
<dbReference type="GO" id="GO:0016020">
    <property type="term" value="C:membrane"/>
    <property type="evidence" value="ECO:0007669"/>
    <property type="project" value="UniProtKB-SubCell"/>
</dbReference>
<dbReference type="GO" id="GO:0004180">
    <property type="term" value="F:carboxypeptidase activity"/>
    <property type="evidence" value="ECO:0007669"/>
    <property type="project" value="UniProtKB-KW"/>
</dbReference>
<keyword evidence="9" id="KW-0573">Peptidoglycan synthesis</keyword>
<accession>A0A1F5WG37</accession>
<dbReference type="Gene3D" id="1.10.3810.10">
    <property type="entry name" value="Biosynthetic peptidoglycan transglycosylase-like"/>
    <property type="match status" value="1"/>
</dbReference>
<evidence type="ECO:0000256" key="13">
    <source>
        <dbReference type="ARBA" id="ARBA00023316"/>
    </source>
</evidence>
<dbReference type="InterPro" id="IPR001264">
    <property type="entry name" value="Glyco_trans_51"/>
</dbReference>
<reference evidence="19 20" key="1">
    <citation type="journal article" date="2016" name="Nat. Commun.">
        <title>Thousands of microbial genomes shed light on interconnected biogeochemical processes in an aquifer system.</title>
        <authorList>
            <person name="Anantharaman K."/>
            <person name="Brown C.T."/>
            <person name="Hug L.A."/>
            <person name="Sharon I."/>
            <person name="Castelle C.J."/>
            <person name="Probst A.J."/>
            <person name="Thomas B.C."/>
            <person name="Singh A."/>
            <person name="Wilkins M.J."/>
            <person name="Karaoz U."/>
            <person name="Brodie E.L."/>
            <person name="Williams K.H."/>
            <person name="Hubbard S.S."/>
            <person name="Banfield J.F."/>
        </authorList>
    </citation>
    <scope>NUCLEOTIDE SEQUENCE [LARGE SCALE GENOMIC DNA]</scope>
</reference>
<evidence type="ECO:0000256" key="6">
    <source>
        <dbReference type="ARBA" id="ARBA00022692"/>
    </source>
</evidence>
<feature type="domain" description="Penicillin-binding protein transpeptidase" evidence="17">
    <location>
        <begin position="319"/>
        <end position="554"/>
    </location>
</feature>
<dbReference type="GO" id="GO:0009252">
    <property type="term" value="P:peptidoglycan biosynthetic process"/>
    <property type="evidence" value="ECO:0007669"/>
    <property type="project" value="UniProtKB-KW"/>
</dbReference>
<dbReference type="Pfam" id="PF00912">
    <property type="entry name" value="Transgly"/>
    <property type="match status" value="1"/>
</dbReference>
<name>A0A1F5WG37_9BACT</name>
<dbReference type="GO" id="GO:0030288">
    <property type="term" value="C:outer membrane-bounded periplasmic space"/>
    <property type="evidence" value="ECO:0007669"/>
    <property type="project" value="TreeGrafter"/>
</dbReference>
<keyword evidence="4" id="KW-0328">Glycosyltransferase</keyword>
<feature type="transmembrane region" description="Helical" evidence="16">
    <location>
        <begin position="21"/>
        <end position="42"/>
    </location>
</feature>
<dbReference type="EC" id="2.4.99.28" evidence="14"/>
<dbReference type="GO" id="GO:0008360">
    <property type="term" value="P:regulation of cell shape"/>
    <property type="evidence" value="ECO:0007669"/>
    <property type="project" value="UniProtKB-KW"/>
</dbReference>
<sequence length="600" mass="67993">MTGVFVLEIRRVACWLRRISALFIVLHLSAPLWWWFAIRYVITPPDFSNFLSYRPIAVTEVFSRGPDHLPIHIFYGVEDYTEKIPVFRRIVGYEHIRQELRFAILAIEDHRFCDHNGVDIVAFWGRSLWINIAASATASWQQKALTIKFEEGASTITQQVCRLIYFSGELALEQKGKRTKLQRFHRKLREQSCAVHLEQFLTKKLDSSQRAKEIIFTVFANVAPMGNGRYGFAAAAEYYFKKKLRDIAIDEAAILAGIPKNPERLGIHDLLFRGVISVHTTIDYQAQQILNAVMDQGRRNYLDRHQDHVSLDDAQRFQGAAVVLSNKGEILAVYGVYLATDTSLNRAVPHSVLIRRQPGSAFKPFVYLTALEKGWSLEDRVNDAPLSINMGGGRARKQIHNYDNQSKGWISMRQALAESRNLATVWLAQRLGAKKVVERAIRLGLPRSFEAYPTTAIGAEEVTPLEMARAFAAFANGGDLVLPYLVSYVITYQGDILIAEAPEQVPVLSGMTSEFMAELLRGAVLMPHATARSAQDCPIEFFGKTGTTNNPKKKNLYCEPGWRIALPVFRSFIEQYYRDKPAPRLPSFIEVSVRRAAEIR</sequence>
<comment type="subcellular location">
    <subcellularLocation>
        <location evidence="1">Membrane</location>
    </subcellularLocation>
</comment>
<evidence type="ECO:0000256" key="10">
    <source>
        <dbReference type="ARBA" id="ARBA00022989"/>
    </source>
</evidence>
<keyword evidence="6 16" id="KW-0812">Transmembrane</keyword>
<evidence type="ECO:0000256" key="16">
    <source>
        <dbReference type="SAM" id="Phobius"/>
    </source>
</evidence>
<comment type="catalytic activity">
    <reaction evidence="15">
        <text>[GlcNAc-(1-&gt;4)-Mur2Ac(oyl-L-Ala-gamma-D-Glu-L-Lys-D-Ala-D-Ala)](n)-di-trans,octa-cis-undecaprenyl diphosphate + beta-D-GlcNAc-(1-&gt;4)-Mur2Ac(oyl-L-Ala-gamma-D-Glu-L-Lys-D-Ala-D-Ala)-di-trans,octa-cis-undecaprenyl diphosphate = [GlcNAc-(1-&gt;4)-Mur2Ac(oyl-L-Ala-gamma-D-Glu-L-Lys-D-Ala-D-Ala)](n+1)-di-trans,octa-cis-undecaprenyl diphosphate + di-trans,octa-cis-undecaprenyl diphosphate + H(+)</text>
        <dbReference type="Rhea" id="RHEA:23708"/>
        <dbReference type="Rhea" id="RHEA-COMP:9602"/>
        <dbReference type="Rhea" id="RHEA-COMP:9603"/>
        <dbReference type="ChEBI" id="CHEBI:15378"/>
        <dbReference type="ChEBI" id="CHEBI:58405"/>
        <dbReference type="ChEBI" id="CHEBI:60033"/>
        <dbReference type="ChEBI" id="CHEBI:78435"/>
        <dbReference type="EC" id="2.4.99.28"/>
    </reaction>
</comment>
<dbReference type="Pfam" id="PF00905">
    <property type="entry name" value="Transpeptidase"/>
    <property type="match status" value="1"/>
</dbReference>
<dbReference type="SUPFAM" id="SSF53955">
    <property type="entry name" value="Lysozyme-like"/>
    <property type="match status" value="1"/>
</dbReference>
<evidence type="ECO:0000259" key="18">
    <source>
        <dbReference type="Pfam" id="PF00912"/>
    </source>
</evidence>
<evidence type="ECO:0000259" key="17">
    <source>
        <dbReference type="Pfam" id="PF00905"/>
    </source>
</evidence>
<evidence type="ECO:0000256" key="1">
    <source>
        <dbReference type="ARBA" id="ARBA00004370"/>
    </source>
</evidence>
<dbReference type="STRING" id="1798338.A3J56_03425"/>
<keyword evidence="8" id="KW-0133">Cell shape</keyword>
<dbReference type="PANTHER" id="PTHR32282:SF27">
    <property type="entry name" value="PENICILLIN-BINDING PROTEIN 1A"/>
    <property type="match status" value="1"/>
</dbReference>
<keyword evidence="3" id="KW-0645">Protease</keyword>
<evidence type="ECO:0000256" key="11">
    <source>
        <dbReference type="ARBA" id="ARBA00023136"/>
    </source>
</evidence>
<dbReference type="GO" id="GO:0008658">
    <property type="term" value="F:penicillin binding"/>
    <property type="evidence" value="ECO:0007669"/>
    <property type="project" value="InterPro"/>
</dbReference>
<keyword evidence="7" id="KW-0378">Hydrolase</keyword>
<keyword evidence="2" id="KW-0121">Carboxypeptidase</keyword>
<dbReference type="EMBL" id="MFHQ01000013">
    <property type="protein sequence ID" value="OGF74586.1"/>
    <property type="molecule type" value="Genomic_DNA"/>
</dbReference>
<keyword evidence="13" id="KW-0961">Cell wall biogenesis/degradation</keyword>
<dbReference type="AlphaFoldDB" id="A0A1F5WG37"/>
<dbReference type="GO" id="GO:0006508">
    <property type="term" value="P:proteolysis"/>
    <property type="evidence" value="ECO:0007669"/>
    <property type="project" value="UniProtKB-KW"/>
</dbReference>
<evidence type="ECO:0000256" key="5">
    <source>
        <dbReference type="ARBA" id="ARBA00022679"/>
    </source>
</evidence>
<proteinExistence type="predicted"/>
<dbReference type="Gene3D" id="3.40.710.10">
    <property type="entry name" value="DD-peptidase/beta-lactamase superfamily"/>
    <property type="match status" value="1"/>
</dbReference>
<keyword evidence="5" id="KW-0808">Transferase</keyword>
<evidence type="ECO:0000256" key="12">
    <source>
        <dbReference type="ARBA" id="ARBA00023268"/>
    </source>
</evidence>
<dbReference type="Proteomes" id="UP000178406">
    <property type="component" value="Unassembled WGS sequence"/>
</dbReference>
<evidence type="ECO:0000256" key="3">
    <source>
        <dbReference type="ARBA" id="ARBA00022670"/>
    </source>
</evidence>
<evidence type="ECO:0000313" key="20">
    <source>
        <dbReference type="Proteomes" id="UP000178406"/>
    </source>
</evidence>
<dbReference type="InterPro" id="IPR001460">
    <property type="entry name" value="PCN-bd_Tpept"/>
</dbReference>
<dbReference type="GO" id="GO:0008955">
    <property type="term" value="F:peptidoglycan glycosyltransferase activity"/>
    <property type="evidence" value="ECO:0007669"/>
    <property type="project" value="UniProtKB-EC"/>
</dbReference>
<gene>
    <name evidence="19" type="ORF">A3J56_03425</name>
</gene>
<dbReference type="InterPro" id="IPR012338">
    <property type="entry name" value="Beta-lactam/transpept-like"/>
</dbReference>
<keyword evidence="10 16" id="KW-1133">Transmembrane helix</keyword>
<dbReference type="SUPFAM" id="SSF56601">
    <property type="entry name" value="beta-lactamase/transpeptidase-like"/>
    <property type="match status" value="1"/>
</dbReference>
<comment type="caution">
    <text evidence="19">The sequence shown here is derived from an EMBL/GenBank/DDBJ whole genome shotgun (WGS) entry which is preliminary data.</text>
</comment>
<protein>
    <recommendedName>
        <fullName evidence="14">peptidoglycan glycosyltransferase</fullName>
        <ecNumber evidence="14">2.4.99.28</ecNumber>
    </recommendedName>
</protein>
<dbReference type="PANTHER" id="PTHR32282">
    <property type="entry name" value="BINDING PROTEIN TRANSPEPTIDASE, PUTATIVE-RELATED"/>
    <property type="match status" value="1"/>
</dbReference>
<keyword evidence="11 16" id="KW-0472">Membrane</keyword>
<evidence type="ECO:0000313" key="19">
    <source>
        <dbReference type="EMBL" id="OGF74586.1"/>
    </source>
</evidence>
<feature type="domain" description="Glycosyl transferase family 51" evidence="18">
    <location>
        <begin position="88"/>
        <end position="265"/>
    </location>
</feature>
<dbReference type="InterPro" id="IPR050396">
    <property type="entry name" value="Glycosyltr_51/Transpeptidase"/>
</dbReference>
<evidence type="ECO:0000256" key="15">
    <source>
        <dbReference type="ARBA" id="ARBA00049902"/>
    </source>
</evidence>
<keyword evidence="12" id="KW-0511">Multifunctional enzyme</keyword>
<organism evidence="19 20">
    <name type="scientific">Candidatus Giovannonibacteria bacterium RIFCSPHIGHO2_02_FULL_46_20</name>
    <dbReference type="NCBI Taxonomy" id="1798338"/>
    <lineage>
        <taxon>Bacteria</taxon>
        <taxon>Candidatus Giovannoniibacteriota</taxon>
    </lineage>
</organism>
<dbReference type="GO" id="GO:0071555">
    <property type="term" value="P:cell wall organization"/>
    <property type="evidence" value="ECO:0007669"/>
    <property type="project" value="UniProtKB-KW"/>
</dbReference>
<evidence type="ECO:0000256" key="14">
    <source>
        <dbReference type="ARBA" id="ARBA00044770"/>
    </source>
</evidence>
<evidence type="ECO:0000256" key="4">
    <source>
        <dbReference type="ARBA" id="ARBA00022676"/>
    </source>
</evidence>
<evidence type="ECO:0000256" key="9">
    <source>
        <dbReference type="ARBA" id="ARBA00022984"/>
    </source>
</evidence>
<evidence type="ECO:0000256" key="8">
    <source>
        <dbReference type="ARBA" id="ARBA00022960"/>
    </source>
</evidence>
<dbReference type="InterPro" id="IPR023346">
    <property type="entry name" value="Lysozyme-like_dom_sf"/>
</dbReference>
<evidence type="ECO:0000256" key="7">
    <source>
        <dbReference type="ARBA" id="ARBA00022801"/>
    </source>
</evidence>